<comment type="caution">
    <text evidence="1">The sequence shown here is derived from an EMBL/GenBank/DDBJ whole genome shotgun (WGS) entry which is preliminary data.</text>
</comment>
<sequence>MSLPLKATKAIESFFINATPNTQRLPRDVVELLQAPPSDDAVVGTFSLHEELLKLQQTAKDHNVSTALFLQCLTHLAPRLNNVDHLEQWFKAYVNPAINSAGHKNEDVEASQEFLLSVLTNGVSVELAADNNDSESSSNSRNIADTDDIKTSSQLYFYWIFDLYQGFLSKYFEFMRAESGLALAERKRFIIQNAKDLLIKYGHLHPLEFFKYLAKKAAKPENRLKVLMLASQLVSSTDTRNGSDNSSVVGDVLEMYPNLSVITKTDFPEILFNCLRHDESSTTIQICINALSMFLPYMYKVEDFELDIPRLLVLLGRAACSPKSTVSAVETALKDKDTPQDQQENHSAQTPWTPLNQAFGLPEVRRPDISPLFCVLYGLFPFNVLEFSNNPRGYLTAAKYAEPLPENWDSFQIKRVLKAIFPSYALNPFMTEYNNEQEASEIRRSRLDSVDDVIVHCLSLRVRDDIFPLNAGLNDVEDIENGNILNNMNARLKQTLVKKEEEIKSRELLLKNSTTEHSDQGTDVMAKIKELTQARDFAVYNMREVEVKLRRHINNLQAAIRDYQEKPKAPSGKLLADYNSYMFKDGTRYNELSAAFVDLSEKYNLLNETFTKYVAKDQLQNKASGSNYKSLTPTTPQPQPPKTLLGFDAEETSGTNPSSSASRSMHSISTGSTTAAGATSQLPPGSALPQKKGSVLVTATGGQANANIVGANNPHEQQQQRPRFRGRGGVQGSMRKKETGTSGAQGSRTFKFK</sequence>
<protein>
    <submittedName>
        <fullName evidence="1">Uncharacterized protein</fullName>
    </submittedName>
</protein>
<dbReference type="EMBL" id="QVQA01000043">
    <property type="protein sequence ID" value="KAF5098697.1"/>
    <property type="molecule type" value="Genomic_DNA"/>
</dbReference>
<evidence type="ECO:0000313" key="2">
    <source>
        <dbReference type="Proteomes" id="UP000744676"/>
    </source>
</evidence>
<dbReference type="Proteomes" id="UP000744676">
    <property type="component" value="Unassembled WGS sequence"/>
</dbReference>
<keyword evidence="2" id="KW-1185">Reference proteome</keyword>
<evidence type="ECO:0000313" key="1">
    <source>
        <dbReference type="EMBL" id="KAF5098697.1"/>
    </source>
</evidence>
<gene>
    <name evidence="1" type="ORF">D0Z00_001950</name>
</gene>
<name>A0ACB6V5J7_9ASCO</name>
<proteinExistence type="predicted"/>
<reference evidence="1 2" key="1">
    <citation type="journal article" date="2020" name="Front. Microbiol.">
        <title>Phenotypic and Genetic Characterization of the Cheese Ripening Yeast Geotrichum candidum.</title>
        <authorList>
            <person name="Perkins V."/>
            <person name="Vignola S."/>
            <person name="Lessard M.H."/>
            <person name="Plante P.L."/>
            <person name="Corbeil J."/>
            <person name="Dugat-Bony E."/>
            <person name="Frenette M."/>
            <person name="Labrie S."/>
        </authorList>
    </citation>
    <scope>NUCLEOTIDE SEQUENCE [LARGE SCALE GENOMIC DNA]</scope>
    <source>
        <strain evidence="1 2">LMA-1147</strain>
    </source>
</reference>
<organism evidence="1 2">
    <name type="scientific">Geotrichum galactomycetum</name>
    <dbReference type="NCBI Taxonomy" id="27317"/>
    <lineage>
        <taxon>Eukaryota</taxon>
        <taxon>Fungi</taxon>
        <taxon>Dikarya</taxon>
        <taxon>Ascomycota</taxon>
        <taxon>Saccharomycotina</taxon>
        <taxon>Dipodascomycetes</taxon>
        <taxon>Dipodascales</taxon>
        <taxon>Dipodascaceae</taxon>
        <taxon>Geotrichum</taxon>
    </lineage>
</organism>
<accession>A0ACB6V5J7</accession>